<evidence type="ECO:0000256" key="2">
    <source>
        <dbReference type="ARBA" id="ARBA00022801"/>
    </source>
</evidence>
<dbReference type="PROSITE" id="PS00941">
    <property type="entry name" value="CARBOXYLESTERASE_B_2"/>
    <property type="match status" value="1"/>
</dbReference>
<evidence type="ECO:0000259" key="4">
    <source>
        <dbReference type="Pfam" id="PF00135"/>
    </source>
</evidence>
<evidence type="ECO:0000313" key="5">
    <source>
        <dbReference type="EMBL" id="KAH7132542.1"/>
    </source>
</evidence>
<keyword evidence="6" id="KW-1185">Reference proteome</keyword>
<dbReference type="PROSITE" id="PS00122">
    <property type="entry name" value="CARBOXYLESTERASE_B_1"/>
    <property type="match status" value="1"/>
</dbReference>
<dbReference type="InterPro" id="IPR019819">
    <property type="entry name" value="Carboxylesterase_B_CS"/>
</dbReference>
<dbReference type="AlphaFoldDB" id="A0A9P9IT95"/>
<sequence>MRLLANFTCYSSLLLSLITSGVLVHGARTSVKDDVHQLNEKRGRRGNGTFSGSPTAFIDAGIVIGTTTAFPAATATVNKFLGIPFASSPPERFSPPTKVPKSYKPINATSWKPACIQQFRYPPASQEFTQRLFNNPRPQESEDCLYLNVYSPSTEPSGDGRAVLFWIFGGSLQFGTAGQPDYDGSAFAAYEDIIVVTANYRTNVFGFPNSPEIPVTENNLGFLDQRFALKWVQKNIRAFGGDPNKVTIFGESAGGYAVDALLTSYGRNSSPPFRAAILQSGQQSYRPSPTNNSLPQWHNLTTQLGCPGTYTSNLTCVRAANASAIQQIINKDILIFSPIFDNVTFLARPAHRRVGGNIARIPVLGGTNANEGRTFVVNQTNITSWLQKNLGDAVPTLLPTIEAAYSSNSSKSSNRTNNDALAQIYTDWIFQCPQALWANATAATGTPTWRYYFNASFNNAQRAPGYELGVYHASEIQLVFRTYRPENVTTQQYVLSQFIQSAWAKFAKNPWGGPGWNRVGTGAEGSILSGIYDQTKGGVYRSANSSLLRGTFDLAVLGDVGNVKGSGATIVDSKTLDWRCGIWREVYEKYAGKDAMPPGS</sequence>
<dbReference type="PANTHER" id="PTHR43918:SF4">
    <property type="entry name" value="CARBOXYLIC ESTER HYDROLASE"/>
    <property type="match status" value="1"/>
</dbReference>
<evidence type="ECO:0000313" key="6">
    <source>
        <dbReference type="Proteomes" id="UP000700596"/>
    </source>
</evidence>
<comment type="similarity">
    <text evidence="1 3">Belongs to the type-B carboxylesterase/lipase family.</text>
</comment>
<dbReference type="SUPFAM" id="SSF53474">
    <property type="entry name" value="alpha/beta-Hydrolases"/>
    <property type="match status" value="1"/>
</dbReference>
<dbReference type="Gene3D" id="3.40.50.1820">
    <property type="entry name" value="alpha/beta hydrolase"/>
    <property type="match status" value="1"/>
</dbReference>
<keyword evidence="3" id="KW-0732">Signal</keyword>
<dbReference type="InterPro" id="IPR002018">
    <property type="entry name" value="CarbesteraseB"/>
</dbReference>
<accession>A0A9P9IT95</accession>
<gene>
    <name evidence="5" type="ORF">B0J11DRAFT_481968</name>
</gene>
<dbReference type="Pfam" id="PF00135">
    <property type="entry name" value="COesterase"/>
    <property type="match status" value="1"/>
</dbReference>
<reference evidence="5" key="1">
    <citation type="journal article" date="2021" name="Nat. Commun.">
        <title>Genetic determinants of endophytism in the Arabidopsis root mycobiome.</title>
        <authorList>
            <person name="Mesny F."/>
            <person name="Miyauchi S."/>
            <person name="Thiergart T."/>
            <person name="Pickel B."/>
            <person name="Atanasova L."/>
            <person name="Karlsson M."/>
            <person name="Huettel B."/>
            <person name="Barry K.W."/>
            <person name="Haridas S."/>
            <person name="Chen C."/>
            <person name="Bauer D."/>
            <person name="Andreopoulos W."/>
            <person name="Pangilinan J."/>
            <person name="LaButti K."/>
            <person name="Riley R."/>
            <person name="Lipzen A."/>
            <person name="Clum A."/>
            <person name="Drula E."/>
            <person name="Henrissat B."/>
            <person name="Kohler A."/>
            <person name="Grigoriev I.V."/>
            <person name="Martin F.M."/>
            <person name="Hacquard S."/>
        </authorList>
    </citation>
    <scope>NUCLEOTIDE SEQUENCE</scope>
    <source>
        <strain evidence="5">MPI-CAGE-CH-0243</strain>
    </source>
</reference>
<dbReference type="EC" id="3.1.1.-" evidence="3"/>
<dbReference type="EMBL" id="JAGMWT010000003">
    <property type="protein sequence ID" value="KAH7132542.1"/>
    <property type="molecule type" value="Genomic_DNA"/>
</dbReference>
<keyword evidence="2 3" id="KW-0378">Hydrolase</keyword>
<dbReference type="InterPro" id="IPR050654">
    <property type="entry name" value="AChE-related_enzymes"/>
</dbReference>
<evidence type="ECO:0000256" key="1">
    <source>
        <dbReference type="ARBA" id="ARBA00005964"/>
    </source>
</evidence>
<organism evidence="5 6">
    <name type="scientific">Dendryphion nanum</name>
    <dbReference type="NCBI Taxonomy" id="256645"/>
    <lineage>
        <taxon>Eukaryota</taxon>
        <taxon>Fungi</taxon>
        <taxon>Dikarya</taxon>
        <taxon>Ascomycota</taxon>
        <taxon>Pezizomycotina</taxon>
        <taxon>Dothideomycetes</taxon>
        <taxon>Pleosporomycetidae</taxon>
        <taxon>Pleosporales</taxon>
        <taxon>Torulaceae</taxon>
        <taxon>Dendryphion</taxon>
    </lineage>
</organism>
<dbReference type="InterPro" id="IPR029058">
    <property type="entry name" value="AB_hydrolase_fold"/>
</dbReference>
<dbReference type="InterPro" id="IPR019826">
    <property type="entry name" value="Carboxylesterase_B_AS"/>
</dbReference>
<feature type="domain" description="Carboxylesterase type B" evidence="4">
    <location>
        <begin position="54"/>
        <end position="509"/>
    </location>
</feature>
<name>A0A9P9IT95_9PLEO</name>
<feature type="signal peptide" evidence="3">
    <location>
        <begin position="1"/>
        <end position="29"/>
    </location>
</feature>
<feature type="chain" id="PRO_5040545893" description="Carboxylic ester hydrolase" evidence="3">
    <location>
        <begin position="30"/>
        <end position="600"/>
    </location>
</feature>
<dbReference type="Proteomes" id="UP000700596">
    <property type="component" value="Unassembled WGS sequence"/>
</dbReference>
<proteinExistence type="inferred from homology"/>
<comment type="caution">
    <text evidence="5">The sequence shown here is derived from an EMBL/GenBank/DDBJ whole genome shotgun (WGS) entry which is preliminary data.</text>
</comment>
<dbReference type="PANTHER" id="PTHR43918">
    <property type="entry name" value="ACETYLCHOLINESTERASE"/>
    <property type="match status" value="1"/>
</dbReference>
<evidence type="ECO:0000256" key="3">
    <source>
        <dbReference type="RuleBase" id="RU361235"/>
    </source>
</evidence>
<dbReference type="GO" id="GO:0052689">
    <property type="term" value="F:carboxylic ester hydrolase activity"/>
    <property type="evidence" value="ECO:0007669"/>
    <property type="project" value="TreeGrafter"/>
</dbReference>
<dbReference type="OrthoDB" id="408631at2759"/>
<protein>
    <recommendedName>
        <fullName evidence="3">Carboxylic ester hydrolase</fullName>
        <ecNumber evidence="3">3.1.1.-</ecNumber>
    </recommendedName>
</protein>